<feature type="domain" description="Glycosyltransferase 2-like" evidence="2">
    <location>
        <begin position="30"/>
        <end position="179"/>
    </location>
</feature>
<keyword evidence="1" id="KW-1133">Transmembrane helix</keyword>
<keyword evidence="4" id="KW-1185">Reference proteome</keyword>
<reference evidence="3" key="1">
    <citation type="submission" date="2019-10" db="EMBL/GenBank/DDBJ databases">
        <title>Draft genome sequece of Microseira wollei NIES-4236.</title>
        <authorList>
            <person name="Yamaguchi H."/>
            <person name="Suzuki S."/>
            <person name="Kawachi M."/>
        </authorList>
    </citation>
    <scope>NUCLEOTIDE SEQUENCE</scope>
    <source>
        <strain evidence="3">NIES-4236</strain>
    </source>
</reference>
<evidence type="ECO:0000259" key="2">
    <source>
        <dbReference type="Pfam" id="PF00535"/>
    </source>
</evidence>
<gene>
    <name evidence="3" type="ORF">MiSe_19740</name>
</gene>
<sequence>MVQVQPKTQSELPSFSIIIETENLSIAEVDGLFRCLKTLAEQDISPTLANEVLIVESGEVPAELIERIQTNYPWIGFRKIESDIGYYEAKMKGVALTTGETVVLCDSDCTYEPIWLRNLLSPFANNPEIQVVAGETTTPAYGAYGVAIALTYIFPRFTRQKALSPASSYFCNNVAFRRSFLMQHPIPSDLPIYRGNCTIHARNLSAQAYTIWRQPLSRATHAAPNGLSHFFWRFLLLGYDALAVERIADNSPEIKRQTVKPLQDLIYCLSIDFGKFKELAKRFYTVFAEDIRRLLYLPAALPIALAALFLYFTGLVIAYFRPNYFVASSGKVEVSFEGNG</sequence>
<feature type="transmembrane region" description="Helical" evidence="1">
    <location>
        <begin position="294"/>
        <end position="320"/>
    </location>
</feature>
<accession>A0AAV3X7C2</accession>
<protein>
    <submittedName>
        <fullName evidence="3">Glycosyl transferase family 2</fullName>
    </submittedName>
</protein>
<keyword evidence="1" id="KW-0472">Membrane</keyword>
<dbReference type="Proteomes" id="UP001050975">
    <property type="component" value="Unassembled WGS sequence"/>
</dbReference>
<keyword evidence="3" id="KW-0808">Transferase</keyword>
<evidence type="ECO:0000313" key="3">
    <source>
        <dbReference type="EMBL" id="GET37221.1"/>
    </source>
</evidence>
<dbReference type="SUPFAM" id="SSF53448">
    <property type="entry name" value="Nucleotide-diphospho-sugar transferases"/>
    <property type="match status" value="1"/>
</dbReference>
<organism evidence="3 4">
    <name type="scientific">Microseira wollei NIES-4236</name>
    <dbReference type="NCBI Taxonomy" id="2530354"/>
    <lineage>
        <taxon>Bacteria</taxon>
        <taxon>Bacillati</taxon>
        <taxon>Cyanobacteriota</taxon>
        <taxon>Cyanophyceae</taxon>
        <taxon>Oscillatoriophycideae</taxon>
        <taxon>Aerosakkonematales</taxon>
        <taxon>Aerosakkonemataceae</taxon>
        <taxon>Microseira</taxon>
    </lineage>
</organism>
<evidence type="ECO:0000256" key="1">
    <source>
        <dbReference type="SAM" id="Phobius"/>
    </source>
</evidence>
<dbReference type="CDD" id="cd00761">
    <property type="entry name" value="Glyco_tranf_GTA_type"/>
    <property type="match status" value="1"/>
</dbReference>
<dbReference type="InterPro" id="IPR001173">
    <property type="entry name" value="Glyco_trans_2-like"/>
</dbReference>
<evidence type="ECO:0000313" key="4">
    <source>
        <dbReference type="Proteomes" id="UP001050975"/>
    </source>
</evidence>
<keyword evidence="1" id="KW-0812">Transmembrane</keyword>
<dbReference type="InterPro" id="IPR029044">
    <property type="entry name" value="Nucleotide-diphossugar_trans"/>
</dbReference>
<proteinExistence type="predicted"/>
<dbReference type="EMBL" id="BLAY01000024">
    <property type="protein sequence ID" value="GET37221.1"/>
    <property type="molecule type" value="Genomic_DNA"/>
</dbReference>
<dbReference type="AlphaFoldDB" id="A0AAV3X7C2"/>
<dbReference type="Pfam" id="PF00535">
    <property type="entry name" value="Glycos_transf_2"/>
    <property type="match status" value="1"/>
</dbReference>
<dbReference type="GO" id="GO:0016740">
    <property type="term" value="F:transferase activity"/>
    <property type="evidence" value="ECO:0007669"/>
    <property type="project" value="UniProtKB-KW"/>
</dbReference>
<dbReference type="Gene3D" id="3.90.550.10">
    <property type="entry name" value="Spore Coat Polysaccharide Biosynthesis Protein SpsA, Chain A"/>
    <property type="match status" value="1"/>
</dbReference>
<comment type="caution">
    <text evidence="3">The sequence shown here is derived from an EMBL/GenBank/DDBJ whole genome shotgun (WGS) entry which is preliminary data.</text>
</comment>
<dbReference type="RefSeq" id="WP_226578333.1">
    <property type="nucleotide sequence ID" value="NZ_BLAY01000024.1"/>
</dbReference>
<name>A0AAV3X7C2_9CYAN</name>